<dbReference type="AlphaFoldDB" id="A0A8S9KZ45"/>
<gene>
    <name evidence="10" type="ORF">F2Q68_00010911</name>
</gene>
<dbReference type="Gene3D" id="1.50.10.10">
    <property type="match status" value="1"/>
</dbReference>
<evidence type="ECO:0000256" key="6">
    <source>
        <dbReference type="ARBA" id="ARBA00023277"/>
    </source>
</evidence>
<keyword evidence="8" id="KW-0624">Polysaccharide degradation</keyword>
<dbReference type="InterPro" id="IPR012341">
    <property type="entry name" value="6hp_glycosidase-like_sf"/>
</dbReference>
<organism evidence="10 11">
    <name type="scientific">Brassica cretica</name>
    <name type="common">Mustard</name>
    <dbReference type="NCBI Taxonomy" id="69181"/>
    <lineage>
        <taxon>Eukaryota</taxon>
        <taxon>Viridiplantae</taxon>
        <taxon>Streptophyta</taxon>
        <taxon>Embryophyta</taxon>
        <taxon>Tracheophyta</taxon>
        <taxon>Spermatophyta</taxon>
        <taxon>Magnoliopsida</taxon>
        <taxon>eudicotyledons</taxon>
        <taxon>Gunneridae</taxon>
        <taxon>Pentapetalae</taxon>
        <taxon>rosids</taxon>
        <taxon>malvids</taxon>
        <taxon>Brassicales</taxon>
        <taxon>Brassicaceae</taxon>
        <taxon>Brassiceae</taxon>
        <taxon>Brassica</taxon>
    </lineage>
</organism>
<accession>A0A8S9KZ45</accession>
<comment type="caution">
    <text evidence="10">The sequence shown here is derived from an EMBL/GenBank/DDBJ whole genome shotgun (WGS) entry which is preliminary data.</text>
</comment>
<name>A0A8S9KZ45_BRACR</name>
<dbReference type="Pfam" id="PF00759">
    <property type="entry name" value="Glyco_hydro_9"/>
    <property type="match status" value="1"/>
</dbReference>
<evidence type="ECO:0000313" key="11">
    <source>
        <dbReference type="Proteomes" id="UP000712281"/>
    </source>
</evidence>
<sequence>MLLQVSPSKCQRMSSPRLLLRLEKGLCIAYKTKILVEATKMDGIGIRSRVQTIVAPHLANGRLESGEWRVEKGGGAHGFDLLLLDEKSTLIQGSITVHLLNYFENHCRRPSQANTVFSCCISWDRVCYATNCGAEKVKGVTSAVLCSHGDPPDPWQPRGEGASVRLFEFGDKYRGKYDESLRVVKSYYASVSGYMDELLWGATWLSRATDNDHYISYVVDMAHQLGGLSWAMSEFSWDVKFAGVQLLASMVSVSYYQSHN</sequence>
<evidence type="ECO:0000256" key="8">
    <source>
        <dbReference type="ARBA" id="ARBA00023326"/>
    </source>
</evidence>
<keyword evidence="6" id="KW-0119">Carbohydrate metabolism</keyword>
<reference evidence="10" key="1">
    <citation type="submission" date="2019-12" db="EMBL/GenBank/DDBJ databases">
        <title>Genome sequencing and annotation of Brassica cretica.</title>
        <authorList>
            <person name="Studholme D.J."/>
            <person name="Sarris P.F."/>
        </authorList>
    </citation>
    <scope>NUCLEOTIDE SEQUENCE</scope>
    <source>
        <strain evidence="10">PFS-001/15</strain>
        <tissue evidence="10">Leaf</tissue>
    </source>
</reference>
<evidence type="ECO:0000256" key="3">
    <source>
        <dbReference type="ARBA" id="ARBA00012601"/>
    </source>
</evidence>
<dbReference type="SUPFAM" id="SSF48208">
    <property type="entry name" value="Six-hairpin glycosidases"/>
    <property type="match status" value="1"/>
</dbReference>
<evidence type="ECO:0000259" key="9">
    <source>
        <dbReference type="Pfam" id="PF00759"/>
    </source>
</evidence>
<dbReference type="EC" id="3.2.1.4" evidence="3"/>
<evidence type="ECO:0000256" key="2">
    <source>
        <dbReference type="ARBA" id="ARBA00007072"/>
    </source>
</evidence>
<comment type="catalytic activity">
    <reaction evidence="1">
        <text>Endohydrolysis of (1-&gt;4)-beta-D-glucosidic linkages in cellulose, lichenin and cereal beta-D-glucans.</text>
        <dbReference type="EC" id="3.2.1.4"/>
    </reaction>
</comment>
<evidence type="ECO:0000313" key="10">
    <source>
        <dbReference type="EMBL" id="KAF2599745.1"/>
    </source>
</evidence>
<dbReference type="GO" id="GO:0030245">
    <property type="term" value="P:cellulose catabolic process"/>
    <property type="evidence" value="ECO:0007669"/>
    <property type="project" value="UniProtKB-KW"/>
</dbReference>
<dbReference type="InterPro" id="IPR008928">
    <property type="entry name" value="6-hairpin_glycosidase_sf"/>
</dbReference>
<feature type="domain" description="Glycoside hydrolase family 9" evidence="9">
    <location>
        <begin position="163"/>
        <end position="251"/>
    </location>
</feature>
<comment type="similarity">
    <text evidence="2">Belongs to the glycosyl hydrolase 9 (cellulase E) family.</text>
</comment>
<keyword evidence="7" id="KW-0326">Glycosidase</keyword>
<evidence type="ECO:0000256" key="5">
    <source>
        <dbReference type="ARBA" id="ARBA00023001"/>
    </source>
</evidence>
<proteinExistence type="inferred from homology"/>
<dbReference type="PANTHER" id="PTHR22298">
    <property type="entry name" value="ENDO-1,4-BETA-GLUCANASE"/>
    <property type="match status" value="1"/>
</dbReference>
<dbReference type="Proteomes" id="UP000712281">
    <property type="component" value="Unassembled WGS sequence"/>
</dbReference>
<dbReference type="InterPro" id="IPR001701">
    <property type="entry name" value="Glyco_hydro_9"/>
</dbReference>
<dbReference type="EMBL" id="QGKW02000717">
    <property type="protein sequence ID" value="KAF2599745.1"/>
    <property type="molecule type" value="Genomic_DNA"/>
</dbReference>
<evidence type="ECO:0000256" key="4">
    <source>
        <dbReference type="ARBA" id="ARBA00022801"/>
    </source>
</evidence>
<keyword evidence="4" id="KW-0378">Hydrolase</keyword>
<protein>
    <recommendedName>
        <fullName evidence="3">cellulase</fullName>
        <ecNumber evidence="3">3.2.1.4</ecNumber>
    </recommendedName>
</protein>
<dbReference type="GO" id="GO:0008810">
    <property type="term" value="F:cellulase activity"/>
    <property type="evidence" value="ECO:0007669"/>
    <property type="project" value="UniProtKB-EC"/>
</dbReference>
<keyword evidence="5" id="KW-0136">Cellulose degradation</keyword>
<evidence type="ECO:0000256" key="1">
    <source>
        <dbReference type="ARBA" id="ARBA00000966"/>
    </source>
</evidence>
<evidence type="ECO:0000256" key="7">
    <source>
        <dbReference type="ARBA" id="ARBA00023295"/>
    </source>
</evidence>